<name>A0A511TER1_MYXFU</name>
<protein>
    <submittedName>
        <fullName evidence="4">Tetratricopeptide repeat-containing protein</fullName>
    </submittedName>
</protein>
<comment type="caution">
    <text evidence="3">The sequence shown here is derived from an EMBL/GenBank/DDBJ whole genome shotgun (WGS) entry which is preliminary data.</text>
</comment>
<dbReference type="Proteomes" id="UP000183760">
    <property type="component" value="Unassembled WGS sequence"/>
</dbReference>
<evidence type="ECO:0000313" key="6">
    <source>
        <dbReference type="Proteomes" id="UP000321514"/>
    </source>
</evidence>
<dbReference type="OrthoDB" id="5515373at2"/>
<feature type="chain" id="PRO_5022826890" evidence="2">
    <location>
        <begin position="23"/>
        <end position="805"/>
    </location>
</feature>
<gene>
    <name evidence="3" type="ORF">MFU01_77020</name>
    <name evidence="4" type="ORF">SAMN05443572_11133</name>
</gene>
<evidence type="ECO:0000313" key="3">
    <source>
        <dbReference type="EMBL" id="GEN12665.1"/>
    </source>
</evidence>
<organism evidence="3 6">
    <name type="scientific">Myxococcus fulvus</name>
    <dbReference type="NCBI Taxonomy" id="33"/>
    <lineage>
        <taxon>Bacteria</taxon>
        <taxon>Pseudomonadati</taxon>
        <taxon>Myxococcota</taxon>
        <taxon>Myxococcia</taxon>
        <taxon>Myxococcales</taxon>
        <taxon>Cystobacterineae</taxon>
        <taxon>Myxococcaceae</taxon>
        <taxon>Myxococcus</taxon>
    </lineage>
</organism>
<keyword evidence="1" id="KW-0175">Coiled coil</keyword>
<feature type="coiled-coil region" evidence="1">
    <location>
        <begin position="32"/>
        <end position="59"/>
    </location>
</feature>
<accession>A0A511TER1</accession>
<feature type="signal peptide" evidence="2">
    <location>
        <begin position="1"/>
        <end position="22"/>
    </location>
</feature>
<reference evidence="4 5" key="1">
    <citation type="submission" date="2016-10" db="EMBL/GenBank/DDBJ databases">
        <authorList>
            <person name="Varghese N."/>
            <person name="Submissions S."/>
        </authorList>
    </citation>
    <scope>NUCLEOTIDE SEQUENCE [LARGE SCALE GENOMIC DNA]</scope>
    <source>
        <strain evidence="4 5">DSM 16525</strain>
    </source>
</reference>
<evidence type="ECO:0000313" key="5">
    <source>
        <dbReference type="Proteomes" id="UP000183760"/>
    </source>
</evidence>
<dbReference type="AlphaFoldDB" id="A0A511TER1"/>
<reference evidence="3 6" key="2">
    <citation type="submission" date="2019-07" db="EMBL/GenBank/DDBJ databases">
        <title>Whole genome shotgun sequence of Myxococcus fulvus NBRC 100333.</title>
        <authorList>
            <person name="Hosoyama A."/>
            <person name="Uohara A."/>
            <person name="Ohji S."/>
            <person name="Ichikawa N."/>
        </authorList>
    </citation>
    <scope>NUCLEOTIDE SEQUENCE [LARGE SCALE GENOMIC DNA]</scope>
    <source>
        <strain evidence="3 6">NBRC 100333</strain>
    </source>
</reference>
<keyword evidence="2" id="KW-0732">Signal</keyword>
<evidence type="ECO:0000313" key="4">
    <source>
        <dbReference type="EMBL" id="SEU35881.1"/>
    </source>
</evidence>
<keyword evidence="5" id="KW-1185">Reference proteome</keyword>
<evidence type="ECO:0000256" key="2">
    <source>
        <dbReference type="SAM" id="SignalP"/>
    </source>
</evidence>
<dbReference type="Proteomes" id="UP000321514">
    <property type="component" value="Unassembled WGS sequence"/>
</dbReference>
<dbReference type="Gene3D" id="1.25.40.10">
    <property type="entry name" value="Tetratricopeptide repeat domain"/>
    <property type="match status" value="2"/>
</dbReference>
<dbReference type="SUPFAM" id="SSF48452">
    <property type="entry name" value="TPR-like"/>
    <property type="match status" value="2"/>
</dbReference>
<dbReference type="EMBL" id="FOIB01000011">
    <property type="protein sequence ID" value="SEU35881.1"/>
    <property type="molecule type" value="Genomic_DNA"/>
</dbReference>
<sequence length="805" mass="90138">MNVSLRALALVLGLAGGAVARADTPPPPPPTAQQLEQRLTTVERQLQLAEESLRQVETKYSQQPEPDEAQARVRRYSDAEIQYLLGDWTAASVHFYDLVSDPEFRGHPRYADALYFLADALYQQKNDVGARLYLRELLSLPTPSLRHRDALTRYLAISGRLNLYDDVDAYVEQARTLFGGQLPADIQYVYAKRLFRRTDLAPSERIAHTRAAFAPLAQAHGGPYQLQARYHMAVLSMQAGELPIAILQLQQLLTPVEGAAETTAPKTKNKPQVRATADTDTERIRELALMSLGRLLYEAGRFDEALDWYGRVPQESESFPESLYEIAWTQVRKGNHQEAKNAVDILLLVSPESKLAPEAKLLRGHLLQKLKRYEEAIASYDELIGTFRPERDKVDVLLRANRDPVAYFERLLARTDTVPDVRTVLPPLALKYASTEREVSSAMKTVSDIDSGRKGTLEARELAARILTALDTRKLQTFPELQEGFTLSDSVETASIQVEASLVELEGLSLESSLTADERARLAPLRREREALAVRFASMPATQQDLEERLRRMQARVDAVDREAFRLGAEVQGLHAIAAAVRKWVDDTRLLRQTPPEEEQEFLVQLQAEVQTLTDLQGELDRTRGRLADERNGAAAALAGEQAIRGRFAQALRAEHAVLEEVERRQAPSGLMTRAHAVRQRGEALRGRVAQAQGALRGRVEQKATRIRAKVLAEQQLLERYEAEVAAVAGNAKQLVGRIAYDSVRRVRRQFYDLVLKADVGVVDVAFTEKQDKTTSIQKVSAQKAEALRALDADFRDVLSSEESR</sequence>
<dbReference type="InterPro" id="IPR019734">
    <property type="entry name" value="TPR_rpt"/>
</dbReference>
<dbReference type="EMBL" id="BJXR01000068">
    <property type="protein sequence ID" value="GEN12665.1"/>
    <property type="molecule type" value="Genomic_DNA"/>
</dbReference>
<dbReference type="STRING" id="1334629.MFUL124B02_11945"/>
<evidence type="ECO:0000256" key="1">
    <source>
        <dbReference type="SAM" id="Coils"/>
    </source>
</evidence>
<dbReference type="Pfam" id="PF13432">
    <property type="entry name" value="TPR_16"/>
    <property type="match status" value="3"/>
</dbReference>
<dbReference type="InterPro" id="IPR011990">
    <property type="entry name" value="TPR-like_helical_dom_sf"/>
</dbReference>
<proteinExistence type="predicted"/>
<dbReference type="SMART" id="SM00028">
    <property type="entry name" value="TPR"/>
    <property type="match status" value="4"/>
</dbReference>